<dbReference type="Gene3D" id="3.40.50.80">
    <property type="entry name" value="Nucleotide-binding domain of ferredoxin-NADP reductase (FNR) module"/>
    <property type="match status" value="1"/>
</dbReference>
<dbReference type="SUPFAM" id="SSF63380">
    <property type="entry name" value="Riboflavin synthase domain-like"/>
    <property type="match status" value="1"/>
</dbReference>
<feature type="domain" description="FAD-binding FR-type" evidence="7">
    <location>
        <begin position="393"/>
        <end position="504"/>
    </location>
</feature>
<dbReference type="AlphaFoldDB" id="A0A8H4PRM3"/>
<evidence type="ECO:0000256" key="3">
    <source>
        <dbReference type="ARBA" id="ARBA00022630"/>
    </source>
</evidence>
<dbReference type="InterPro" id="IPR053275">
    <property type="entry name" value="Agnestin_monoxygenase"/>
</dbReference>
<evidence type="ECO:0000256" key="4">
    <source>
        <dbReference type="ARBA" id="ARBA00022827"/>
    </source>
</evidence>
<dbReference type="Proteomes" id="UP000557566">
    <property type="component" value="Unassembled WGS sequence"/>
</dbReference>
<dbReference type="PRINTS" id="PR00406">
    <property type="entry name" value="CYTB5RDTASE"/>
</dbReference>
<dbReference type="InterPro" id="IPR008333">
    <property type="entry name" value="Cbr1-like_FAD-bd_dom"/>
</dbReference>
<dbReference type="Pfam" id="PF00970">
    <property type="entry name" value="FAD_binding_6"/>
    <property type="match status" value="1"/>
</dbReference>
<gene>
    <name evidence="8" type="ORF">G6O67_005498</name>
</gene>
<dbReference type="Gene3D" id="3.50.50.60">
    <property type="entry name" value="FAD/NAD(P)-binding domain"/>
    <property type="match status" value="1"/>
</dbReference>
<keyword evidence="3" id="KW-0285">Flavoprotein</keyword>
<name>A0A8H4PRM3_9HYPO</name>
<dbReference type="SUPFAM" id="SSF51905">
    <property type="entry name" value="FAD/NAD(P)-binding domain"/>
    <property type="match status" value="1"/>
</dbReference>
<dbReference type="InterPro" id="IPR001709">
    <property type="entry name" value="Flavoprot_Pyr_Nucl_cyt_Rdtase"/>
</dbReference>
<evidence type="ECO:0000256" key="1">
    <source>
        <dbReference type="ARBA" id="ARBA00001974"/>
    </source>
</evidence>
<organism evidence="8 9">
    <name type="scientific">Ophiocordyceps sinensis</name>
    <dbReference type="NCBI Taxonomy" id="72228"/>
    <lineage>
        <taxon>Eukaryota</taxon>
        <taxon>Fungi</taxon>
        <taxon>Dikarya</taxon>
        <taxon>Ascomycota</taxon>
        <taxon>Pezizomycotina</taxon>
        <taxon>Sordariomycetes</taxon>
        <taxon>Hypocreomycetidae</taxon>
        <taxon>Hypocreales</taxon>
        <taxon>Ophiocordycipitaceae</taxon>
        <taxon>Ophiocordyceps</taxon>
    </lineage>
</organism>
<dbReference type="CDD" id="cd06183">
    <property type="entry name" value="cyt_b5_reduct_like"/>
    <property type="match status" value="1"/>
</dbReference>
<dbReference type="PRINTS" id="PR00371">
    <property type="entry name" value="FPNCR"/>
</dbReference>
<reference evidence="8 9" key="1">
    <citation type="journal article" date="2020" name="Genome Biol. Evol.">
        <title>A new high-quality draft genome assembly of the Chinese cordyceps Ophiocordyceps sinensis.</title>
        <authorList>
            <person name="Shu R."/>
            <person name="Zhang J."/>
            <person name="Meng Q."/>
            <person name="Zhang H."/>
            <person name="Zhou G."/>
            <person name="Li M."/>
            <person name="Wu P."/>
            <person name="Zhao Y."/>
            <person name="Chen C."/>
            <person name="Qin Q."/>
        </authorList>
    </citation>
    <scope>NUCLEOTIDE SEQUENCE [LARGE SCALE GENOMIC DNA]</scope>
    <source>
        <strain evidence="8 9">IOZ07</strain>
    </source>
</reference>
<dbReference type="Gene3D" id="2.40.30.10">
    <property type="entry name" value="Translation factors"/>
    <property type="match status" value="1"/>
</dbReference>
<protein>
    <recommendedName>
        <fullName evidence="7">FAD-binding FR-type domain-containing protein</fullName>
    </recommendedName>
</protein>
<dbReference type="InterPro" id="IPR036188">
    <property type="entry name" value="FAD/NAD-bd_sf"/>
</dbReference>
<dbReference type="PROSITE" id="PS51384">
    <property type="entry name" value="FAD_FR"/>
    <property type="match status" value="1"/>
</dbReference>
<evidence type="ECO:0000313" key="9">
    <source>
        <dbReference type="Proteomes" id="UP000557566"/>
    </source>
</evidence>
<dbReference type="PANTHER" id="PTHR38688:SF1">
    <property type="entry name" value="FAD_NAD(P)-BINDING DOMAIN-CONTAINING PROTEIN"/>
    <property type="match status" value="1"/>
</dbReference>
<dbReference type="EMBL" id="JAAVMX010000005">
    <property type="protein sequence ID" value="KAF4509216.1"/>
    <property type="molecule type" value="Genomic_DNA"/>
</dbReference>
<dbReference type="OrthoDB" id="432685at2759"/>
<keyword evidence="4" id="KW-0274">FAD</keyword>
<comment type="caution">
    <text evidence="8">The sequence shown here is derived from an EMBL/GenBank/DDBJ whole genome shotgun (WGS) entry which is preliminary data.</text>
</comment>
<keyword evidence="6" id="KW-0520">NAD</keyword>
<dbReference type="InterPro" id="IPR039261">
    <property type="entry name" value="FNR_nucleotide-bd"/>
</dbReference>
<evidence type="ECO:0000256" key="2">
    <source>
        <dbReference type="ARBA" id="ARBA00006105"/>
    </source>
</evidence>
<dbReference type="SUPFAM" id="SSF52343">
    <property type="entry name" value="Ferredoxin reductase-like, C-terminal NADP-linked domain"/>
    <property type="match status" value="1"/>
</dbReference>
<evidence type="ECO:0000256" key="5">
    <source>
        <dbReference type="ARBA" id="ARBA00023002"/>
    </source>
</evidence>
<dbReference type="Pfam" id="PF00175">
    <property type="entry name" value="NAD_binding_1"/>
    <property type="match status" value="1"/>
</dbReference>
<sequence>MLRTGHKVVDSVIVGGGPSGIAVLGHLLERDVSTQQRHHLWIDPLFRAGRVDACYRQVPSNTKVELFVKFATAVAPFRRIVETTQVPNAFTALKDLPQDEGCMLGKAADLCLMLTDGLRIRRDVQSHGGRVAAANLDKRSNLWTVTLDDGKESVVTRRLVLCTGSSPVEPLWPVLSSCSPDMSSIHLDTALNPPLLSKTLSQGVPTTIAVVGASHSAILVLMNIFNLASTTHTNLRVKWFTRHKALSYAVYKDGWILRDNTGLKGRAAEWAHQNLDDHVFTSSPVSKVVTRFCTPATEEEQVYRAEMPGWPRFQESCLETRESLVPAFQAMIKRPFRAGSQAPSNMASTIARHPRLVPLAATGVAVGIACKFFIADARADSPSTPPRVFGGGPALFSLPLDGAEMVNHNTRRLRFRFSDGDAVSGLPLTSAVLTFSWPRGRWLPVVRPYTPVSSADDPGHLDLLVKQYPDGKSSTHLHSLAPGQSLFFVACLKGYQWKPNVFPHVALIAGGAGITPIFQLAQGILGNPDDRTAVTLVFGVNSDRDVLFKDEFDDYERRFPGRFRAVYVVSDPATASPHRKGRVTRELLSDILPSEARHDTTNVFVCGPPAMEKSLVGDGGVLQGLGFRKHQIHTF</sequence>
<dbReference type="PANTHER" id="PTHR38688">
    <property type="entry name" value="PYR_REDOX_2 DOMAIN-CONTAINING PROTEIN"/>
    <property type="match status" value="1"/>
</dbReference>
<keyword evidence="5" id="KW-0560">Oxidoreductase</keyword>
<evidence type="ECO:0000259" key="7">
    <source>
        <dbReference type="PROSITE" id="PS51384"/>
    </source>
</evidence>
<dbReference type="FunFam" id="3.40.50.80:FF:000009">
    <property type="entry name" value="NADH-cytochrome b5 reductase"/>
    <property type="match status" value="1"/>
</dbReference>
<comment type="similarity">
    <text evidence="2">Belongs to the flavoprotein pyridine nucleotide cytochrome reductase family.</text>
</comment>
<comment type="cofactor">
    <cofactor evidence="1">
        <name>FAD</name>
        <dbReference type="ChEBI" id="CHEBI:57692"/>
    </cofactor>
</comment>
<evidence type="ECO:0000313" key="8">
    <source>
        <dbReference type="EMBL" id="KAF4509216.1"/>
    </source>
</evidence>
<evidence type="ECO:0000256" key="6">
    <source>
        <dbReference type="ARBA" id="ARBA00023027"/>
    </source>
</evidence>
<proteinExistence type="inferred from homology"/>
<keyword evidence="9" id="KW-1185">Reference proteome</keyword>
<dbReference type="InterPro" id="IPR001433">
    <property type="entry name" value="OxRdtase_FAD/NAD-bd"/>
</dbReference>
<dbReference type="GO" id="GO:0016491">
    <property type="term" value="F:oxidoreductase activity"/>
    <property type="evidence" value="ECO:0007669"/>
    <property type="project" value="UniProtKB-KW"/>
</dbReference>
<dbReference type="InterPro" id="IPR017927">
    <property type="entry name" value="FAD-bd_FR_type"/>
</dbReference>
<dbReference type="InterPro" id="IPR017938">
    <property type="entry name" value="Riboflavin_synthase-like_b-brl"/>
</dbReference>
<accession>A0A8H4PRM3</accession>